<sequence length="303" mass="34682">MKRELNQPNLAEIFMTCILKTISTALAITSIPKKEDWGYDGTQKFTTSLDQKHDVQADANKVPDDIGGLQKAVRLFNAMKITQCESVLENLITPTENIEILNTHHQSIVVKDDSYFVPFYFTAVAAAKRENPKHKRRSNERDEDLCYEEEQSEREAERNLETEPPKKKPASEQNNRPEEYYIAALQEKLPKWVKSSSNLRKNSTVFLSGPDTDLGINIANELLNLPKEEPSTAKLKEIFTKLDQSDKNTKQALGLCEEIEAMFYVYRYHFPILIKFAYAMTSELSKANKEIVSLKEKAAKSKR</sequence>
<feature type="compositionally biased region" description="Basic and acidic residues" evidence="1">
    <location>
        <begin position="153"/>
        <end position="177"/>
    </location>
</feature>
<reference evidence="2 3" key="1">
    <citation type="submission" date="2014-04" db="EMBL/GenBank/DDBJ databases">
        <title>A new species of microsporidia sheds light on the evolution of extreme parasitism.</title>
        <authorList>
            <person name="Haag K.L."/>
            <person name="James T.Y."/>
            <person name="Larsson R."/>
            <person name="Schaer T.M."/>
            <person name="Refardt D."/>
            <person name="Pombert J.-F."/>
            <person name="Ebert D."/>
        </authorList>
    </citation>
    <scope>NUCLEOTIDE SEQUENCE [LARGE SCALE GENOMIC DNA]</scope>
    <source>
        <strain evidence="2 3">UGP3</strain>
        <tissue evidence="2">Spores</tissue>
    </source>
</reference>
<dbReference type="Proteomes" id="UP000029725">
    <property type="component" value="Unassembled WGS sequence"/>
</dbReference>
<gene>
    <name evidence="2" type="ORF">DI09_114p100</name>
</gene>
<accession>A0A098VVA4</accession>
<proteinExistence type="predicted"/>
<comment type="caution">
    <text evidence="2">The sequence shown here is derived from an EMBL/GenBank/DDBJ whole genome shotgun (WGS) entry which is preliminary data.</text>
</comment>
<evidence type="ECO:0000313" key="2">
    <source>
        <dbReference type="EMBL" id="KGG53058.1"/>
    </source>
</evidence>
<name>A0A098VVA4_9MICR</name>
<dbReference type="VEuPathDB" id="MicrosporidiaDB:DI09_114p100"/>
<evidence type="ECO:0000313" key="3">
    <source>
        <dbReference type="Proteomes" id="UP000029725"/>
    </source>
</evidence>
<dbReference type="EMBL" id="JMKJ01000016">
    <property type="protein sequence ID" value="KGG53058.1"/>
    <property type="molecule type" value="Genomic_DNA"/>
</dbReference>
<organism evidence="2 3">
    <name type="scientific">Mitosporidium daphniae</name>
    <dbReference type="NCBI Taxonomy" id="1485682"/>
    <lineage>
        <taxon>Eukaryota</taxon>
        <taxon>Fungi</taxon>
        <taxon>Fungi incertae sedis</taxon>
        <taxon>Microsporidia</taxon>
        <taxon>Mitosporidium</taxon>
    </lineage>
</organism>
<evidence type="ECO:0000256" key="1">
    <source>
        <dbReference type="SAM" id="MobiDB-lite"/>
    </source>
</evidence>
<protein>
    <submittedName>
        <fullName evidence="2">Uncharacterized protein</fullName>
    </submittedName>
</protein>
<keyword evidence="3" id="KW-1185">Reference proteome</keyword>
<feature type="region of interest" description="Disordered" evidence="1">
    <location>
        <begin position="128"/>
        <end position="177"/>
    </location>
</feature>
<dbReference type="AlphaFoldDB" id="A0A098VVA4"/>
<dbReference type="RefSeq" id="XP_013239494.1">
    <property type="nucleotide sequence ID" value="XM_013384040.1"/>
</dbReference>
<feature type="compositionally biased region" description="Acidic residues" evidence="1">
    <location>
        <begin position="141"/>
        <end position="152"/>
    </location>
</feature>
<dbReference type="GeneID" id="25258056"/>
<dbReference type="HOGENOM" id="CLU_918555_0_0_1"/>